<comment type="caution">
    <text evidence="1">The sequence shown here is derived from an EMBL/GenBank/DDBJ whole genome shotgun (WGS) entry which is preliminary data.</text>
</comment>
<evidence type="ECO:0008006" key="3">
    <source>
        <dbReference type="Google" id="ProtNLM"/>
    </source>
</evidence>
<evidence type="ECO:0000313" key="2">
    <source>
        <dbReference type="Proteomes" id="UP000765509"/>
    </source>
</evidence>
<organism evidence="1 2">
    <name type="scientific">Austropuccinia psidii MF-1</name>
    <dbReference type="NCBI Taxonomy" id="1389203"/>
    <lineage>
        <taxon>Eukaryota</taxon>
        <taxon>Fungi</taxon>
        <taxon>Dikarya</taxon>
        <taxon>Basidiomycota</taxon>
        <taxon>Pucciniomycotina</taxon>
        <taxon>Pucciniomycetes</taxon>
        <taxon>Pucciniales</taxon>
        <taxon>Sphaerophragmiaceae</taxon>
        <taxon>Austropuccinia</taxon>
    </lineage>
</organism>
<proteinExistence type="predicted"/>
<dbReference type="AlphaFoldDB" id="A0A9Q3F983"/>
<keyword evidence="2" id="KW-1185">Reference proteome</keyword>
<dbReference type="OrthoDB" id="8188638at2759"/>
<accession>A0A9Q3F983</accession>
<evidence type="ECO:0000313" key="1">
    <source>
        <dbReference type="EMBL" id="MBW0536970.1"/>
    </source>
</evidence>
<protein>
    <recommendedName>
        <fullName evidence="3">Reverse transcriptase Ty1/copia-type domain-containing protein</fullName>
    </recommendedName>
</protein>
<name>A0A9Q3F983_9BASI</name>
<reference evidence="1" key="1">
    <citation type="submission" date="2021-03" db="EMBL/GenBank/DDBJ databases">
        <title>Draft genome sequence of rust myrtle Austropuccinia psidii MF-1, a brazilian biotype.</title>
        <authorList>
            <person name="Quecine M.C."/>
            <person name="Pachon D.M.R."/>
            <person name="Bonatelli M.L."/>
            <person name="Correr F.H."/>
            <person name="Franceschini L.M."/>
            <person name="Leite T.F."/>
            <person name="Margarido G.R.A."/>
            <person name="Almeida C.A."/>
            <person name="Ferrarezi J.A."/>
            <person name="Labate C.A."/>
        </authorList>
    </citation>
    <scope>NUCLEOTIDE SEQUENCE</scope>
    <source>
        <strain evidence="1">MF-1</strain>
    </source>
</reference>
<dbReference type="EMBL" id="AVOT02041607">
    <property type="protein sequence ID" value="MBW0536970.1"/>
    <property type="molecule type" value="Genomic_DNA"/>
</dbReference>
<gene>
    <name evidence="1" type="ORF">O181_076685</name>
</gene>
<dbReference type="Proteomes" id="UP000765509">
    <property type="component" value="Unassembled WGS sequence"/>
</dbReference>
<sequence length="111" mass="12488">MGRSKLQDVGGIMESLGFHGNEIEPSIYLFKKCGVVVIVWVHVNDAIVLSNSAGALESFKAKLMLKLKLNWLDHFSKIVVLNIGMENGRLDISQPLLTKQLLDDYHRPIRD</sequence>